<dbReference type="AlphaFoldDB" id="A0A4R5AR97"/>
<dbReference type="PROSITE" id="PS51257">
    <property type="entry name" value="PROKAR_LIPOPROTEIN"/>
    <property type="match status" value="1"/>
</dbReference>
<dbReference type="Proteomes" id="UP000295278">
    <property type="component" value="Unassembled WGS sequence"/>
</dbReference>
<gene>
    <name evidence="1" type="ORF">E0F89_12125</name>
</gene>
<comment type="caution">
    <text evidence="1">The sequence shown here is derived from an EMBL/GenBank/DDBJ whole genome shotgun (WGS) entry which is preliminary data.</text>
</comment>
<name>A0A4R5AR97_9FLAO</name>
<evidence type="ECO:0000313" key="1">
    <source>
        <dbReference type="EMBL" id="TDD75628.1"/>
    </source>
</evidence>
<keyword evidence="2" id="KW-1185">Reference proteome</keyword>
<evidence type="ECO:0000313" key="2">
    <source>
        <dbReference type="Proteomes" id="UP000295278"/>
    </source>
</evidence>
<organism evidence="1 2">
    <name type="scientific">Flavobacterium caseinilyticum</name>
    <dbReference type="NCBI Taxonomy" id="2541732"/>
    <lineage>
        <taxon>Bacteria</taxon>
        <taxon>Pseudomonadati</taxon>
        <taxon>Bacteroidota</taxon>
        <taxon>Flavobacteriia</taxon>
        <taxon>Flavobacteriales</taxon>
        <taxon>Flavobacteriaceae</taxon>
        <taxon>Flavobacterium</taxon>
    </lineage>
</organism>
<protein>
    <recommendedName>
        <fullName evidence="3">Lipoprotein</fullName>
    </recommendedName>
</protein>
<dbReference type="RefSeq" id="WP_131910037.1">
    <property type="nucleotide sequence ID" value="NZ_SMFM01000005.1"/>
</dbReference>
<sequence length="147" mass="17345">MRKLKNYLKIITIFFVVCTISSCDKFGRARILNKSNENIRVIVKFDKAYIQEREDLEINELIRTYHDGYSNLNLIRYNTDKLTAEYEIQKDSCAEIDGDWGGVPQFNFFEKVIIAKKGDTLILRSKNEMKRAFIKEKNTLDFNLVFK</sequence>
<reference evidence="1 2" key="1">
    <citation type="submission" date="2019-03" db="EMBL/GenBank/DDBJ databases">
        <title>Flavobacterium AT-3-2 sp. nov., isolated from arctic soil.</title>
        <authorList>
            <person name="Chaudhary D.K."/>
        </authorList>
    </citation>
    <scope>NUCLEOTIDE SEQUENCE [LARGE SCALE GENOMIC DNA]</scope>
    <source>
        <strain evidence="1 2">AT-3-2</strain>
    </source>
</reference>
<accession>A0A4R5AR97</accession>
<evidence type="ECO:0008006" key="3">
    <source>
        <dbReference type="Google" id="ProtNLM"/>
    </source>
</evidence>
<dbReference type="EMBL" id="SMFM01000005">
    <property type="protein sequence ID" value="TDD75628.1"/>
    <property type="molecule type" value="Genomic_DNA"/>
</dbReference>
<proteinExistence type="predicted"/>